<evidence type="ECO:0000259" key="4">
    <source>
        <dbReference type="PROSITE" id="PS51387"/>
    </source>
</evidence>
<dbReference type="SUPFAM" id="SSF56176">
    <property type="entry name" value="FAD-binding/transporter-associated domain-like"/>
    <property type="match status" value="1"/>
</dbReference>
<accession>A0A7Y0DXB4</accession>
<evidence type="ECO:0000313" key="5">
    <source>
        <dbReference type="EMBL" id="NMM43332.1"/>
    </source>
</evidence>
<organism evidence="5 6">
    <name type="scientific">Pacificispira spongiicola</name>
    <dbReference type="NCBI Taxonomy" id="2729598"/>
    <lineage>
        <taxon>Bacteria</taxon>
        <taxon>Pseudomonadati</taxon>
        <taxon>Pseudomonadota</taxon>
        <taxon>Alphaproteobacteria</taxon>
        <taxon>Rhodospirillales</taxon>
        <taxon>Rhodospirillaceae</taxon>
        <taxon>Pacificispira</taxon>
    </lineage>
</organism>
<keyword evidence="3" id="KW-0560">Oxidoreductase</keyword>
<keyword evidence="1" id="KW-0285">Flavoprotein</keyword>
<dbReference type="Proteomes" id="UP000539372">
    <property type="component" value="Unassembled WGS sequence"/>
</dbReference>
<dbReference type="Gene3D" id="3.30.465.10">
    <property type="match status" value="1"/>
</dbReference>
<dbReference type="GO" id="GO:0071949">
    <property type="term" value="F:FAD binding"/>
    <property type="evidence" value="ECO:0007669"/>
    <property type="project" value="InterPro"/>
</dbReference>
<dbReference type="InterPro" id="IPR002346">
    <property type="entry name" value="Mopterin_DH_FAD-bd"/>
</dbReference>
<dbReference type="PANTHER" id="PTHR42659:SF2">
    <property type="entry name" value="XANTHINE DEHYDROGENASE SUBUNIT C-RELATED"/>
    <property type="match status" value="1"/>
</dbReference>
<dbReference type="Pfam" id="PF00941">
    <property type="entry name" value="FAD_binding_5"/>
    <property type="match status" value="1"/>
</dbReference>
<dbReference type="InterPro" id="IPR036683">
    <property type="entry name" value="CO_DH_flav_C_dom_sf"/>
</dbReference>
<evidence type="ECO:0000256" key="3">
    <source>
        <dbReference type="ARBA" id="ARBA00023002"/>
    </source>
</evidence>
<protein>
    <submittedName>
        <fullName evidence="5">Xanthine dehydrogenase family protein subunit M</fullName>
    </submittedName>
</protein>
<evidence type="ECO:0000313" key="6">
    <source>
        <dbReference type="Proteomes" id="UP000539372"/>
    </source>
</evidence>
<dbReference type="RefSeq" id="WP_169623618.1">
    <property type="nucleotide sequence ID" value="NZ_JABBNT010000001.1"/>
</dbReference>
<feature type="domain" description="FAD-binding PCMH-type" evidence="4">
    <location>
        <begin position="1"/>
        <end position="168"/>
    </location>
</feature>
<evidence type="ECO:0000256" key="2">
    <source>
        <dbReference type="ARBA" id="ARBA00022827"/>
    </source>
</evidence>
<dbReference type="SMART" id="SM01092">
    <property type="entry name" value="CO_deh_flav_C"/>
    <property type="match status" value="1"/>
</dbReference>
<dbReference type="PANTHER" id="PTHR42659">
    <property type="entry name" value="XANTHINE DEHYDROGENASE SUBUNIT C-RELATED"/>
    <property type="match status" value="1"/>
</dbReference>
<keyword evidence="6" id="KW-1185">Reference proteome</keyword>
<evidence type="ECO:0000256" key="1">
    <source>
        <dbReference type="ARBA" id="ARBA00022630"/>
    </source>
</evidence>
<dbReference type="InterPro" id="IPR036318">
    <property type="entry name" value="FAD-bd_PCMH-like_sf"/>
</dbReference>
<dbReference type="Gene3D" id="3.30.43.10">
    <property type="entry name" value="Uridine Diphospho-n-acetylenolpyruvylglucosamine Reductase, domain 2"/>
    <property type="match status" value="1"/>
</dbReference>
<dbReference type="EMBL" id="JABBNT010000001">
    <property type="protein sequence ID" value="NMM43332.1"/>
    <property type="molecule type" value="Genomic_DNA"/>
</dbReference>
<dbReference type="InterPro" id="IPR016169">
    <property type="entry name" value="FAD-bd_PCMH_sub2"/>
</dbReference>
<sequence>MQFHRPETIDAALGLLADGSVTMLAGGTDFFPARAGRTADGPVLDLSRVSGLKGITKSGDAWRIGATTTWSHIRDADLPPQFTALQLAAREVGSIQIQNAGTIAGNICNASPAADGVPPLLAMDASVEVAGTSGSRTVPLGQFITGVRSIALQPGEMVTAVIVPDRPSDRSCFLKLGARRYLVISMAMVAANVSVTSDGALESVSIAVGACSPVAQRIDTMERALTGLVPGSIDFADALQKADLSVLSPIDDVRATAAYRLDAVRTLIGRAVTRAAQEKE</sequence>
<gene>
    <name evidence="5" type="ORF">HH303_02500</name>
</gene>
<dbReference type="GO" id="GO:0016491">
    <property type="term" value="F:oxidoreductase activity"/>
    <property type="evidence" value="ECO:0007669"/>
    <property type="project" value="UniProtKB-KW"/>
</dbReference>
<dbReference type="SUPFAM" id="SSF55447">
    <property type="entry name" value="CO dehydrogenase flavoprotein C-terminal domain-like"/>
    <property type="match status" value="1"/>
</dbReference>
<dbReference type="Pfam" id="PF03450">
    <property type="entry name" value="CO_deh_flav_C"/>
    <property type="match status" value="1"/>
</dbReference>
<comment type="caution">
    <text evidence="5">The sequence shown here is derived from an EMBL/GenBank/DDBJ whole genome shotgun (WGS) entry which is preliminary data.</text>
</comment>
<dbReference type="InterPro" id="IPR016166">
    <property type="entry name" value="FAD-bd_PCMH"/>
</dbReference>
<dbReference type="InterPro" id="IPR005107">
    <property type="entry name" value="CO_DH_flav_C"/>
</dbReference>
<dbReference type="PROSITE" id="PS51387">
    <property type="entry name" value="FAD_PCMH"/>
    <property type="match status" value="1"/>
</dbReference>
<dbReference type="Gene3D" id="3.30.390.50">
    <property type="entry name" value="CO dehydrogenase flavoprotein, C-terminal domain"/>
    <property type="match status" value="1"/>
</dbReference>
<name>A0A7Y0DXB4_9PROT</name>
<proteinExistence type="predicted"/>
<dbReference type="AlphaFoldDB" id="A0A7Y0DXB4"/>
<dbReference type="InterPro" id="IPR051312">
    <property type="entry name" value="Diverse_Substr_Oxidored"/>
</dbReference>
<keyword evidence="2" id="KW-0274">FAD</keyword>
<dbReference type="InterPro" id="IPR016167">
    <property type="entry name" value="FAD-bd_PCMH_sub1"/>
</dbReference>
<reference evidence="5 6" key="1">
    <citation type="submission" date="2020-04" db="EMBL/GenBank/DDBJ databases">
        <title>Rhodospirillaceae bacterium KN72 isolated from deep sea.</title>
        <authorList>
            <person name="Zhang D.-C."/>
        </authorList>
    </citation>
    <scope>NUCLEOTIDE SEQUENCE [LARGE SCALE GENOMIC DNA]</scope>
    <source>
        <strain evidence="5 6">KN72</strain>
    </source>
</reference>